<feature type="non-terminal residue" evidence="1">
    <location>
        <position position="1"/>
    </location>
</feature>
<protein>
    <submittedName>
        <fullName evidence="1">Uncharacterized protein</fullName>
    </submittedName>
</protein>
<proteinExistence type="predicted"/>
<accession>X1JX87</accession>
<dbReference type="EMBL" id="BARU01039600">
    <property type="protein sequence ID" value="GAH82884.1"/>
    <property type="molecule type" value="Genomic_DNA"/>
</dbReference>
<feature type="non-terminal residue" evidence="1">
    <location>
        <position position="239"/>
    </location>
</feature>
<dbReference type="AlphaFoldDB" id="X1JX87"/>
<sequence length="239" mass="27258">RAFQEAGGWIMLNGLDPQGIEEFNRLVGVQHMIRPFRLERVTLENPGFPLAATVGNRDVALFSPTRLQHSKIWISENTYGYVVDGPDAAPFTRPPGAAEDIFAYAPTRDDHDPYNFVNGMLGSDHWRYIQQIWIPEGGAEPRVFRFRRPDTIQKVRIWNNTNYGTIEDIDVILDGDEQNAVRMTLPDGPGVTEVTFAPPKRVEESITLQIRSWRQRRPDRPEVRLVGIDNVQFLRPGPP</sequence>
<gene>
    <name evidence="1" type="ORF">S03H2_61353</name>
</gene>
<organism evidence="1">
    <name type="scientific">marine sediment metagenome</name>
    <dbReference type="NCBI Taxonomy" id="412755"/>
    <lineage>
        <taxon>unclassified sequences</taxon>
        <taxon>metagenomes</taxon>
        <taxon>ecological metagenomes</taxon>
    </lineage>
</organism>
<reference evidence="1" key="1">
    <citation type="journal article" date="2014" name="Front. Microbiol.">
        <title>High frequency of phylogenetically diverse reductive dehalogenase-homologous genes in deep subseafloor sedimentary metagenomes.</title>
        <authorList>
            <person name="Kawai M."/>
            <person name="Futagami T."/>
            <person name="Toyoda A."/>
            <person name="Takaki Y."/>
            <person name="Nishi S."/>
            <person name="Hori S."/>
            <person name="Arai W."/>
            <person name="Tsubouchi T."/>
            <person name="Morono Y."/>
            <person name="Uchiyama I."/>
            <person name="Ito T."/>
            <person name="Fujiyama A."/>
            <person name="Inagaki F."/>
            <person name="Takami H."/>
        </authorList>
    </citation>
    <scope>NUCLEOTIDE SEQUENCE</scope>
    <source>
        <strain evidence="1">Expedition CK06-06</strain>
    </source>
</reference>
<name>X1JX87_9ZZZZ</name>
<evidence type="ECO:0000313" key="1">
    <source>
        <dbReference type="EMBL" id="GAH82884.1"/>
    </source>
</evidence>
<comment type="caution">
    <text evidence="1">The sequence shown here is derived from an EMBL/GenBank/DDBJ whole genome shotgun (WGS) entry which is preliminary data.</text>
</comment>